<dbReference type="InterPro" id="IPR027417">
    <property type="entry name" value="P-loop_NTPase"/>
</dbReference>
<dbReference type="InterPro" id="IPR003018">
    <property type="entry name" value="GAF"/>
</dbReference>
<feature type="domain" description="STAS" evidence="3">
    <location>
        <begin position="1562"/>
        <end position="1673"/>
    </location>
</feature>
<dbReference type="InterPro" id="IPR029016">
    <property type="entry name" value="GAF-like_dom_sf"/>
</dbReference>
<evidence type="ECO:0000259" key="2">
    <source>
        <dbReference type="PROSITE" id="PS50011"/>
    </source>
</evidence>
<dbReference type="InterPro" id="IPR053159">
    <property type="entry name" value="Hybrid_Histidine_Kinase"/>
</dbReference>
<evidence type="ECO:0000313" key="4">
    <source>
        <dbReference type="EMBL" id="AUX23257.1"/>
    </source>
</evidence>
<dbReference type="CDD" id="cd14014">
    <property type="entry name" value="STKc_PknB_like"/>
    <property type="match status" value="1"/>
</dbReference>
<keyword evidence="4" id="KW-0808">Transferase</keyword>
<dbReference type="PANTHER" id="PTHR43642">
    <property type="entry name" value="HYBRID SIGNAL TRANSDUCTION HISTIDINE KINASE G"/>
    <property type="match status" value="1"/>
</dbReference>
<dbReference type="RefSeq" id="WP_129348295.1">
    <property type="nucleotide sequence ID" value="NZ_CP012670.1"/>
</dbReference>
<organism evidence="4 5">
    <name type="scientific">Sorangium cellulosum</name>
    <name type="common">Polyangium cellulosum</name>
    <dbReference type="NCBI Taxonomy" id="56"/>
    <lineage>
        <taxon>Bacteria</taxon>
        <taxon>Pseudomonadati</taxon>
        <taxon>Myxococcota</taxon>
        <taxon>Polyangia</taxon>
        <taxon>Polyangiales</taxon>
        <taxon>Polyangiaceae</taxon>
        <taxon>Sorangium</taxon>
    </lineage>
</organism>
<dbReference type="GO" id="GO:0004673">
    <property type="term" value="F:protein histidine kinase activity"/>
    <property type="evidence" value="ECO:0007669"/>
    <property type="project" value="UniProtKB-EC"/>
</dbReference>
<dbReference type="EC" id="2.7.13.3" evidence="4"/>
<gene>
    <name evidence="4" type="primary">cpxA</name>
    <name evidence="4" type="ORF">SOCEGT47_037800</name>
</gene>
<dbReference type="Proteomes" id="UP000295781">
    <property type="component" value="Chromosome"/>
</dbReference>
<dbReference type="InterPro" id="IPR002645">
    <property type="entry name" value="STAS_dom"/>
</dbReference>
<reference evidence="4 5" key="1">
    <citation type="submission" date="2015-09" db="EMBL/GenBank/DDBJ databases">
        <title>Sorangium comparison.</title>
        <authorList>
            <person name="Zaburannyi N."/>
            <person name="Bunk B."/>
            <person name="Overmann J."/>
            <person name="Mueller R."/>
        </authorList>
    </citation>
    <scope>NUCLEOTIDE SEQUENCE [LARGE SCALE GENOMIC DNA]</scope>
    <source>
        <strain evidence="4 5">So ceGT47</strain>
    </source>
</reference>
<dbReference type="InterPro" id="IPR011009">
    <property type="entry name" value="Kinase-like_dom_sf"/>
</dbReference>
<name>A0A4P2Q1U8_SORCE</name>
<dbReference type="PANTHER" id="PTHR43642:SF1">
    <property type="entry name" value="HYBRID SIGNAL TRANSDUCTION HISTIDINE KINASE G"/>
    <property type="match status" value="1"/>
</dbReference>
<feature type="coiled-coil region" evidence="1">
    <location>
        <begin position="1494"/>
        <end position="1556"/>
    </location>
</feature>
<dbReference type="PROSITE" id="PS50801">
    <property type="entry name" value="STAS"/>
    <property type="match status" value="1"/>
</dbReference>
<keyword evidence="4" id="KW-0418">Kinase</keyword>
<dbReference type="SUPFAM" id="SSF55781">
    <property type="entry name" value="GAF domain-like"/>
    <property type="match status" value="1"/>
</dbReference>
<dbReference type="InterPro" id="IPR008271">
    <property type="entry name" value="Ser/Thr_kinase_AS"/>
</dbReference>
<protein>
    <submittedName>
        <fullName evidence="4">Histidine kinase</fullName>
        <ecNumber evidence="4">2.7.13.3</ecNumber>
    </submittedName>
</protein>
<dbReference type="SMART" id="SM00065">
    <property type="entry name" value="GAF"/>
    <property type="match status" value="1"/>
</dbReference>
<evidence type="ECO:0000313" key="5">
    <source>
        <dbReference type="Proteomes" id="UP000295781"/>
    </source>
</evidence>
<dbReference type="InterPro" id="IPR041664">
    <property type="entry name" value="AAA_16"/>
</dbReference>
<dbReference type="Gene3D" id="3.30.450.40">
    <property type="match status" value="1"/>
</dbReference>
<dbReference type="Pfam" id="PF01590">
    <property type="entry name" value="GAF"/>
    <property type="match status" value="1"/>
</dbReference>
<dbReference type="PROSITE" id="PS00108">
    <property type="entry name" value="PROTEIN_KINASE_ST"/>
    <property type="match status" value="1"/>
</dbReference>
<keyword evidence="1" id="KW-0175">Coiled coil</keyword>
<dbReference type="CDD" id="cd07041">
    <property type="entry name" value="STAS_RsbR_RsbS_like"/>
    <property type="match status" value="1"/>
</dbReference>
<feature type="domain" description="Protein kinase" evidence="2">
    <location>
        <begin position="11"/>
        <end position="274"/>
    </location>
</feature>
<proteinExistence type="predicted"/>
<accession>A0A4P2Q1U8</accession>
<dbReference type="Gene3D" id="1.10.510.10">
    <property type="entry name" value="Transferase(Phosphotransferase) domain 1"/>
    <property type="match status" value="1"/>
</dbReference>
<dbReference type="InterPro" id="IPR036513">
    <property type="entry name" value="STAS_dom_sf"/>
</dbReference>
<dbReference type="Gene3D" id="3.40.50.300">
    <property type="entry name" value="P-loop containing nucleotide triphosphate hydrolases"/>
    <property type="match status" value="1"/>
</dbReference>
<evidence type="ECO:0000256" key="1">
    <source>
        <dbReference type="SAM" id="Coils"/>
    </source>
</evidence>
<evidence type="ECO:0000259" key="3">
    <source>
        <dbReference type="PROSITE" id="PS50801"/>
    </source>
</evidence>
<dbReference type="Pfam" id="PF01740">
    <property type="entry name" value="STAS"/>
    <property type="match status" value="1"/>
</dbReference>
<dbReference type="Pfam" id="PF00069">
    <property type="entry name" value="Pkinase"/>
    <property type="match status" value="1"/>
</dbReference>
<dbReference type="SMART" id="SM00220">
    <property type="entry name" value="S_TKc"/>
    <property type="match status" value="1"/>
</dbReference>
<dbReference type="SUPFAM" id="SSF56112">
    <property type="entry name" value="Protein kinase-like (PK-like)"/>
    <property type="match status" value="1"/>
</dbReference>
<dbReference type="GO" id="GO:0005524">
    <property type="term" value="F:ATP binding"/>
    <property type="evidence" value="ECO:0007669"/>
    <property type="project" value="InterPro"/>
</dbReference>
<dbReference type="SUPFAM" id="SSF52540">
    <property type="entry name" value="P-loop containing nucleoside triphosphate hydrolases"/>
    <property type="match status" value="1"/>
</dbReference>
<dbReference type="OrthoDB" id="5521237at2"/>
<dbReference type="PROSITE" id="PS50011">
    <property type="entry name" value="PROTEIN_KINASE_DOM"/>
    <property type="match status" value="1"/>
</dbReference>
<dbReference type="SUPFAM" id="SSF52091">
    <property type="entry name" value="SpoIIaa-like"/>
    <property type="match status" value="1"/>
</dbReference>
<dbReference type="Pfam" id="PF13191">
    <property type="entry name" value="AAA_16"/>
    <property type="match status" value="1"/>
</dbReference>
<dbReference type="EMBL" id="CP012670">
    <property type="protein sequence ID" value="AUX23257.1"/>
    <property type="molecule type" value="Genomic_DNA"/>
</dbReference>
<sequence length="1683" mass="184295">MAGAAFHVPRFTITSEIQQGSDAVLYRGHRNADRAPVVIKLPRSDRPDPKVLAKLRHEHGILKDLSLTGVVRTHGLEKHGGGLALILEDFGGTPLDILLKTRRLDLESTLKVASSVADALASIHRHGVIHKDIKPHNILVRPDTWSAQLIDFGIATRLSRETQGAGRPDTLEGTLAYMSPEQTGRMNRVLDDRTDLYSFGVTLYEMLTGVLPFPSTDPVELVHSHIARRPVPPHEVSPETPRVVSDIVTKLLAKAAEDRYETASGLKADLDECLATLSSTGRITPFPLGRHDRSGKLRLPQRLYGREAEVAALGSAWQRATQGAAELFLVSGYAGVGKSALIQEIHQLIARDGGDFIAGKFDQLDRGTPYAPIAHAFRELVRKLLAEPREALAGWKRRLQLALGANGQLLVDLVPELEFLVGPQPSVPPLGPTESQNRFALLFQRFLRAVATRDRPLAVFLDDLQWIDPASLNLIEQMMSDPDRGHLLVLAAYRNNEVDGAHPLTLTLERLRKAGAAVSEIGLGPLSLPDATQLVADALGCDKGPIAPLAELVWDKTHGNPFFLSQFLGALEQEALLAFDAPSGRWTWDIERVRRRMVTDNVVDFMAGKILRLPERTRHALSLAACMGHRFDLSSLSILCERPPAEVAADLWEALREGLVLPLHAEYRFLDGRAEQDAAVSEMFHVAYRFMHDRVQQAAYSLVGEAEKQAAHLGIGRLLRARSDAEPRDEALFEIANHLNLGAALIEDPGERLGLARLDLAAGRKAKASAAYAAAAGYLRAGQSVLGAAAWEEDHALVFALHMERAECEYAIGAFDAVESSLDPLLGHAKSQVDEVRVRRLSIAVCCARNQFDRAIEVGRAALSRFGIELPETPEACQAAADAEIARAQAMLVGRRIEDLLHAPLMTDPDKRAAMPILRILAPVAYMVDARLVAFIMAREMTLSLQYGLSEQSPGIFGAYAVLLSGWLSSYEQAYKFARLALDLCERFNAVEQRCQVSFIFGQVNAFWKPLRSSLDHFEQAIHAGLESGDLIFLAYSAHRCLDFRLGLGDELGAVEAEADRYLALMQRTKTPLTEVILRISKQMIANLTGRTRGRATLSDEAFDEGSFVATLGQPGMAMAAAWYYAVKMQLATLYGEHEEALAMARLGDAQNAVANGTYAETDRVFFLCMAQCGSYPARPAAEQREIAERLADHQRQIAEWAESCPENFLHKKLLVEAERARIEGDELRAMGLYDAAIEAAGQNEFFHHEALASELAARFHLKSGRKKIASGYMRDAIQGYLRWGATAKAAALAEEHPHLSRQPAAAPAADGVDLVTRTTTGRGSAILDTVTISRAAQTIAGEIVLERIIDRLLRLVIEHAGAQRGVLLLQQDGRLTLDATITIDPHRVTIGPPVPAETSAEVALSVVHYVERTREPVVLGDASSEGCFAGDPYIAERRPRSLLCLPMMHKGELTGLLYLENNAATEVFTPARLDLCALLSAQAAIAVENARLVARAEAAARELGRVNEALEDRIAHRTAELHQANERLVLELRERERAEQERAALQEEIIRVQTERLSEMSTPLIPITDRVMVMPLIGTVDEARARQVIETTLDGAQRCSAAVVIIDITGVKVVDTHVAAMLVRAATALRLIGAQAVLTGMRPEVARTFVELDVALQSIVVKGSLQSGIAFALHRLGQDRLR</sequence>
<dbReference type="InterPro" id="IPR000719">
    <property type="entry name" value="Prot_kinase_dom"/>
</dbReference>
<dbReference type="Gene3D" id="3.30.750.24">
    <property type="entry name" value="STAS domain"/>
    <property type="match status" value="1"/>
</dbReference>